<evidence type="ECO:0000259" key="1">
    <source>
        <dbReference type="Pfam" id="PF03235"/>
    </source>
</evidence>
<accession>A0A5B8VTN7</accession>
<dbReference type="PANTHER" id="PTHR37292:SF2">
    <property type="entry name" value="DUF262 DOMAIN-CONTAINING PROTEIN"/>
    <property type="match status" value="1"/>
</dbReference>
<dbReference type="Proteomes" id="UP000321362">
    <property type="component" value="Chromosome"/>
</dbReference>
<dbReference type="InterPro" id="IPR004919">
    <property type="entry name" value="GmrSD_N"/>
</dbReference>
<reference evidence="2 3" key="1">
    <citation type="journal article" date="2013" name="J. Microbiol.">
        <title>Mucilaginibacter ginsenosidivorax sp. nov., with ginsenoside converting activity isolated from sediment.</title>
        <authorList>
            <person name="Kim J.K."/>
            <person name="Choi T.E."/>
            <person name="Liu Q.M."/>
            <person name="Park H.Y."/>
            <person name="Yi T.H."/>
            <person name="Yoon M.H."/>
            <person name="Kim S.C."/>
            <person name="Im W.T."/>
        </authorList>
    </citation>
    <scope>NUCLEOTIDE SEQUENCE [LARGE SCALE GENOMIC DNA]</scope>
    <source>
        <strain evidence="2 3">KHI28</strain>
    </source>
</reference>
<organism evidence="2 3">
    <name type="scientific">Mucilaginibacter ginsenosidivorax</name>
    <dbReference type="NCBI Taxonomy" id="862126"/>
    <lineage>
        <taxon>Bacteria</taxon>
        <taxon>Pseudomonadati</taxon>
        <taxon>Bacteroidota</taxon>
        <taxon>Sphingobacteriia</taxon>
        <taxon>Sphingobacteriales</taxon>
        <taxon>Sphingobacteriaceae</taxon>
        <taxon>Mucilaginibacter</taxon>
    </lineage>
</organism>
<dbReference type="OrthoDB" id="9798761at2"/>
<dbReference type="Pfam" id="PF03235">
    <property type="entry name" value="GmrSD_N"/>
    <property type="match status" value="1"/>
</dbReference>
<protein>
    <submittedName>
        <fullName evidence="2">DUF262 domain-containing protein</fullName>
    </submittedName>
</protein>
<feature type="domain" description="GmrSD restriction endonucleases N-terminal" evidence="1">
    <location>
        <begin position="12"/>
        <end position="216"/>
    </location>
</feature>
<dbReference type="KEGG" id="mgk:FSB76_02195"/>
<dbReference type="PANTHER" id="PTHR37292">
    <property type="entry name" value="VNG6097C"/>
    <property type="match status" value="1"/>
</dbReference>
<dbReference type="AlphaFoldDB" id="A0A5B8VTN7"/>
<dbReference type="RefSeq" id="WP_147051969.1">
    <property type="nucleotide sequence ID" value="NZ_CP042437.1"/>
</dbReference>
<proteinExistence type="predicted"/>
<name>A0A5B8VTN7_9SPHI</name>
<dbReference type="EMBL" id="CP042437">
    <property type="protein sequence ID" value="QEC74810.1"/>
    <property type="molecule type" value="Genomic_DNA"/>
</dbReference>
<gene>
    <name evidence="2" type="ORF">FSB76_02195</name>
</gene>
<evidence type="ECO:0000313" key="2">
    <source>
        <dbReference type="EMBL" id="QEC74810.1"/>
    </source>
</evidence>
<sequence length="561" mass="65474">MQLPEPQSKQYSSLLNEIESGQVKIPQFQREFVWDMSKSADLIDSIIKGYPIGTFIFWRTNERLRAVRDLGNFRLPEPRQGEFVNYVLDGQQRMTSLFASLKGLKIARESGKIDDYSEMYVDLDAQDDQQIVIVDISGKNAESIIRVTDLLTGSFTMLAAFDAKYHKKLQHFQNIIQSYNFSIILLKDAAIDVATEVFTRINVGGKSLTLFEIMIAKTYDASRDFDLSEKYKQLIRELIPHNYETISDTTVLQTISMILESDCTRKQILKLDKQRFINEWESTISAIKSAVEYFKFTYGIPVSKLLPYNALIVPYSYFFYHHKDVPTGDKQKYLQDFFWRCALSGRYSSGVEGKLAQDIKRIDLIISTRLPQYEWAVDVSPEFIKNHGWFSAGRSFIKAILCLYAYKQPKSFNTNAIVNISNYWLKQANSRNYHHFFPKAYLNKNLKWENKGFWINHILNITIVDDFLNKREITAKAPSKYMSLFRKKNLSLDETMKSHLINNLETFGIWDDDYESFINERAKAVSKELKMRVIETEIDRNLEAKLEDYYEEEVTDELIIE</sequence>
<evidence type="ECO:0000313" key="3">
    <source>
        <dbReference type="Proteomes" id="UP000321362"/>
    </source>
</evidence>
<keyword evidence="3" id="KW-1185">Reference proteome</keyword>